<organism evidence="2 3">
    <name type="scientific">Trinickia dabaoshanensis</name>
    <dbReference type="NCBI Taxonomy" id="564714"/>
    <lineage>
        <taxon>Bacteria</taxon>
        <taxon>Pseudomonadati</taxon>
        <taxon>Pseudomonadota</taxon>
        <taxon>Betaproteobacteria</taxon>
        <taxon>Burkholderiales</taxon>
        <taxon>Burkholderiaceae</taxon>
        <taxon>Trinickia</taxon>
    </lineage>
</organism>
<feature type="chain" id="PRO_5014705182" description="Carboxypeptidase regulatory-like domain-containing protein" evidence="1">
    <location>
        <begin position="21"/>
        <end position="139"/>
    </location>
</feature>
<evidence type="ECO:0000313" key="2">
    <source>
        <dbReference type="EMBL" id="PMS17204.1"/>
    </source>
</evidence>
<evidence type="ECO:0000313" key="3">
    <source>
        <dbReference type="Proteomes" id="UP000235616"/>
    </source>
</evidence>
<name>A0A2N7VJ72_9BURK</name>
<comment type="caution">
    <text evidence="2">The sequence shown here is derived from an EMBL/GenBank/DDBJ whole genome shotgun (WGS) entry which is preliminary data.</text>
</comment>
<feature type="signal peptide" evidence="1">
    <location>
        <begin position="1"/>
        <end position="20"/>
    </location>
</feature>
<protein>
    <recommendedName>
        <fullName evidence="4">Carboxypeptidase regulatory-like domain-containing protein</fullName>
    </recommendedName>
</protein>
<gene>
    <name evidence="2" type="ORF">C0Z18_20775</name>
</gene>
<accession>A0A2N7VJ72</accession>
<dbReference type="EMBL" id="PNYA01000020">
    <property type="protein sequence ID" value="PMS17204.1"/>
    <property type="molecule type" value="Genomic_DNA"/>
</dbReference>
<evidence type="ECO:0000256" key="1">
    <source>
        <dbReference type="SAM" id="SignalP"/>
    </source>
</evidence>
<reference evidence="2 3" key="1">
    <citation type="submission" date="2018-01" db="EMBL/GenBank/DDBJ databases">
        <title>Whole genome analyses suggest that Burkholderia sensu lato contains two further novel genera in the rhizoxinica-symbiotica group Mycetohabitans gen. nov., and Trinickia gen. nov.: implications for the evolution of diazotrophy and nodulation in the Burkholderiaceae.</title>
        <authorList>
            <person name="Estrada-de los Santos P."/>
            <person name="Palmer M."/>
            <person name="Chavez-Ramirez B."/>
            <person name="Beukes C."/>
            <person name="Steenkamp E.T."/>
            <person name="Hirsch A.M."/>
            <person name="Manyaka P."/>
            <person name="Maluk M."/>
            <person name="Lafos M."/>
            <person name="Crook M."/>
            <person name="Gross E."/>
            <person name="Simon M.F."/>
            <person name="Bueno dos Reis Junior F."/>
            <person name="Poole P.S."/>
            <person name="Venter S.N."/>
            <person name="James E.K."/>
        </authorList>
    </citation>
    <scope>NUCLEOTIDE SEQUENCE [LARGE SCALE GENOMIC DNA]</scope>
    <source>
        <strain evidence="2 3">GIMN1.004</strain>
    </source>
</reference>
<evidence type="ECO:0008006" key="4">
    <source>
        <dbReference type="Google" id="ProtNLM"/>
    </source>
</evidence>
<dbReference type="AlphaFoldDB" id="A0A2N7VJ72"/>
<dbReference type="Proteomes" id="UP000235616">
    <property type="component" value="Unassembled WGS sequence"/>
</dbReference>
<keyword evidence="3" id="KW-1185">Reference proteome</keyword>
<proteinExistence type="predicted"/>
<keyword evidence="1" id="KW-0732">Signal</keyword>
<sequence>MAAAGLGAAAALLCATGVMAQTDATPTEPSVLMQHGIAYVSGGIGEDEVAAMNKMAAQYSLRVMVAGAGGEYLSDVDVAIASAAGKPVFSARTDGPILLVRLSAGHYRVSATSGQASVTHTVVVPAHGTARLDLHLKAQ</sequence>